<protein>
    <submittedName>
        <fullName evidence="1">Uncharacterized protein</fullName>
    </submittedName>
</protein>
<accession>A0A915YL62</accession>
<dbReference type="AlphaFoldDB" id="A0A915YL62"/>
<proteinExistence type="predicted"/>
<reference evidence="1" key="1">
    <citation type="submission" date="2022-09" db="EMBL/GenBank/DDBJ databases">
        <title>Aureispira anguillicida sp. nov., isolated from Leptocephalus of Japanese eel Anguilla japonica.</title>
        <authorList>
            <person name="Yuasa K."/>
            <person name="Mekata T."/>
            <person name="Ikunari K."/>
        </authorList>
    </citation>
    <scope>NUCLEOTIDE SEQUENCE</scope>
    <source>
        <strain evidence="1">EL160426</strain>
    </source>
</reference>
<organism evidence="1 2">
    <name type="scientific">Aureispira anguillae</name>
    <dbReference type="NCBI Taxonomy" id="2864201"/>
    <lineage>
        <taxon>Bacteria</taxon>
        <taxon>Pseudomonadati</taxon>
        <taxon>Bacteroidota</taxon>
        <taxon>Saprospiria</taxon>
        <taxon>Saprospirales</taxon>
        <taxon>Saprospiraceae</taxon>
        <taxon>Aureispira</taxon>
    </lineage>
</organism>
<dbReference type="KEGG" id="aup:AsAng_0060220"/>
<sequence>MIFGYKDLKLFNTIVVYIFLSSFNSKKDGSKNNAKTV</sequence>
<dbReference type="Proteomes" id="UP001060919">
    <property type="component" value="Chromosome"/>
</dbReference>
<gene>
    <name evidence="1" type="ORF">AsAng_0060220</name>
</gene>
<dbReference type="EMBL" id="AP026867">
    <property type="protein sequence ID" value="BDS15238.1"/>
    <property type="molecule type" value="Genomic_DNA"/>
</dbReference>
<keyword evidence="2" id="KW-1185">Reference proteome</keyword>
<name>A0A915YL62_9BACT</name>
<evidence type="ECO:0000313" key="2">
    <source>
        <dbReference type="Proteomes" id="UP001060919"/>
    </source>
</evidence>
<evidence type="ECO:0000313" key="1">
    <source>
        <dbReference type="EMBL" id="BDS15238.1"/>
    </source>
</evidence>